<sequence>MKFIIIILFIIISFLLLNYTNNRLENFENNKLPDLSKYIKKTEIIPCPKYYPKKVQCPKLPDLNKYIIKTEIPPCPRIPDLSKYVLKSSIKPENIYSCKKTTKKPNKKTNKKTNNDILSLKYIDKCLYN</sequence>
<dbReference type="AlphaFoldDB" id="A0A6C0IZN5"/>
<accession>A0A6C0IZN5</accession>
<name>A0A6C0IZN5_9ZZZZ</name>
<reference evidence="1" key="1">
    <citation type="journal article" date="2020" name="Nature">
        <title>Giant virus diversity and host interactions through global metagenomics.</title>
        <authorList>
            <person name="Schulz F."/>
            <person name="Roux S."/>
            <person name="Paez-Espino D."/>
            <person name="Jungbluth S."/>
            <person name="Walsh D.A."/>
            <person name="Denef V.J."/>
            <person name="McMahon K.D."/>
            <person name="Konstantinidis K.T."/>
            <person name="Eloe-Fadrosh E.A."/>
            <person name="Kyrpides N.C."/>
            <person name="Woyke T."/>
        </authorList>
    </citation>
    <scope>NUCLEOTIDE SEQUENCE</scope>
    <source>
        <strain evidence="1">GVMAG-M-3300025138-11</strain>
    </source>
</reference>
<organism evidence="1">
    <name type="scientific">viral metagenome</name>
    <dbReference type="NCBI Taxonomy" id="1070528"/>
    <lineage>
        <taxon>unclassified sequences</taxon>
        <taxon>metagenomes</taxon>
        <taxon>organismal metagenomes</taxon>
    </lineage>
</organism>
<protein>
    <submittedName>
        <fullName evidence="1">Uncharacterized protein</fullName>
    </submittedName>
</protein>
<evidence type="ECO:0000313" key="1">
    <source>
        <dbReference type="EMBL" id="QHT97167.1"/>
    </source>
</evidence>
<dbReference type="EMBL" id="MN740273">
    <property type="protein sequence ID" value="QHT97167.1"/>
    <property type="molecule type" value="Genomic_DNA"/>
</dbReference>
<proteinExistence type="predicted"/>